<evidence type="ECO:0000313" key="2">
    <source>
        <dbReference type="Proteomes" id="UP000554520"/>
    </source>
</evidence>
<organism evidence="1 2">
    <name type="scientific">Phyllobacterium trifolii</name>
    <dbReference type="NCBI Taxonomy" id="300193"/>
    <lineage>
        <taxon>Bacteria</taxon>
        <taxon>Pseudomonadati</taxon>
        <taxon>Pseudomonadota</taxon>
        <taxon>Alphaproteobacteria</taxon>
        <taxon>Hyphomicrobiales</taxon>
        <taxon>Phyllobacteriaceae</taxon>
        <taxon>Phyllobacterium</taxon>
    </lineage>
</organism>
<name>A0A839U8U2_9HYPH</name>
<dbReference type="AlphaFoldDB" id="A0A839U8U2"/>
<proteinExistence type="predicted"/>
<accession>A0A839U8U2</accession>
<evidence type="ECO:0000313" key="1">
    <source>
        <dbReference type="EMBL" id="MBB3145410.1"/>
    </source>
</evidence>
<dbReference type="Proteomes" id="UP000554520">
    <property type="component" value="Unassembled WGS sequence"/>
</dbReference>
<sequence length="34" mass="3643">MKALGFLGKGSMDYDDVSSIDRGEVDATKLVLPN</sequence>
<keyword evidence="2" id="KW-1185">Reference proteome</keyword>
<gene>
    <name evidence="1" type="ORF">FHS21_001815</name>
</gene>
<dbReference type="EMBL" id="JACHXN010000004">
    <property type="protein sequence ID" value="MBB3145410.1"/>
    <property type="molecule type" value="Genomic_DNA"/>
</dbReference>
<reference evidence="1 2" key="1">
    <citation type="submission" date="2020-08" db="EMBL/GenBank/DDBJ databases">
        <title>Genomic Encyclopedia of Type Strains, Phase III (KMG-III): the genomes of soil and plant-associated and newly described type strains.</title>
        <authorList>
            <person name="Whitman W."/>
        </authorList>
    </citation>
    <scope>NUCLEOTIDE SEQUENCE [LARGE SCALE GENOMIC DNA]</scope>
    <source>
        <strain evidence="1 2">CECT 7015</strain>
    </source>
</reference>
<protein>
    <submittedName>
        <fullName evidence="1">Uncharacterized protein</fullName>
    </submittedName>
</protein>
<comment type="caution">
    <text evidence="1">The sequence shown here is derived from an EMBL/GenBank/DDBJ whole genome shotgun (WGS) entry which is preliminary data.</text>
</comment>